<feature type="domain" description="ABC1 atypical kinase-like" evidence="3">
    <location>
        <begin position="80"/>
        <end position="325"/>
    </location>
</feature>
<feature type="transmembrane region" description="Helical" evidence="2">
    <location>
        <begin position="514"/>
        <end position="534"/>
    </location>
</feature>
<keyword evidence="2" id="KW-1133">Transmembrane helix</keyword>
<evidence type="ECO:0000256" key="2">
    <source>
        <dbReference type="SAM" id="Phobius"/>
    </source>
</evidence>
<comment type="caution">
    <text evidence="4">The sequence shown here is derived from an EMBL/GenBank/DDBJ whole genome shotgun (WGS) entry which is preliminary data.</text>
</comment>
<evidence type="ECO:0000259" key="3">
    <source>
        <dbReference type="Pfam" id="PF03109"/>
    </source>
</evidence>
<organism evidence="4 5">
    <name type="scientific">Parvibacter caecicola</name>
    <dbReference type="NCBI Taxonomy" id="747645"/>
    <lineage>
        <taxon>Bacteria</taxon>
        <taxon>Bacillati</taxon>
        <taxon>Actinomycetota</taxon>
        <taxon>Coriobacteriia</taxon>
        <taxon>Coriobacteriales</taxon>
        <taxon>Coriobacteriaceae</taxon>
        <taxon>Parvibacter</taxon>
    </lineage>
</organism>
<feature type="transmembrane region" description="Helical" evidence="2">
    <location>
        <begin position="486"/>
        <end position="508"/>
    </location>
</feature>
<keyword evidence="2" id="KW-0812">Transmembrane</keyword>
<sequence>MATFREFLRYKELSAKDKTFSPRMKEIMRIMRQYHVAQGMTPQKAVAVLEALGPTYVKIGQLASNRSDILPKDYCEALEKLHDNVSPMGFDEVLACIDKSYGHSYREVFAEIDPVPLGAASIAQVHKAKLLDGTVVAVKVRRPGVVEQMADDVAMMKRLLALGDFATTAHKDIILNLGGFVDELERTTADEVDFTIELNNLLRFRKELKTQPGVTCPVPYPQFSTDAVLVEEYVTGTEISDVAALKQQGVDVKALSKQLIQSYVTQVLDNGFFHADPHSGNLIVRGKQLVWIDLGMVGTLSGSERMLVNRMFRSVAFNNAYELMEAVLGLCSANGPVDEGLLLAKMDHLLAEYGQADMANINIGEAFQEVIEVLRRQSLIMSPSVTMLARGFVTLEGLLTEIAPDTSVIDVVSQHVMKQLFDPRYVGEKATTFMYNSAEAVGSAARLPTQLSHALAMLTRGQVSVKGNLTVPEDALATVYVAAGRLSLAVMAAGLFLGSAILCTTDMAPKLLGVPFLGVLGFVGAFVLSLYVLWKTLRTRHRYVNGQSLE</sequence>
<protein>
    <submittedName>
        <fullName evidence="4">AarF/ABC1/UbiB kinase family protein</fullName>
    </submittedName>
</protein>
<dbReference type="CDD" id="cd05121">
    <property type="entry name" value="ABC1_ADCK3-like"/>
    <property type="match status" value="1"/>
</dbReference>
<dbReference type="RefSeq" id="WP_136846040.1">
    <property type="nucleotide sequence ID" value="NZ_CANPEU010000016.1"/>
</dbReference>
<evidence type="ECO:0000313" key="4">
    <source>
        <dbReference type="EMBL" id="TJW09981.1"/>
    </source>
</evidence>
<dbReference type="Pfam" id="PF03109">
    <property type="entry name" value="ABC1"/>
    <property type="match status" value="1"/>
</dbReference>
<dbReference type="PANTHER" id="PTHR10566">
    <property type="entry name" value="CHAPERONE-ACTIVITY OF BC1 COMPLEX CABC1 -RELATED"/>
    <property type="match status" value="1"/>
</dbReference>
<reference evidence="4 5" key="1">
    <citation type="submission" date="2019-04" db="EMBL/GenBank/DDBJ databases">
        <title>Microbes associate with the intestines of laboratory mice.</title>
        <authorList>
            <person name="Navarre W."/>
            <person name="Wong E."/>
            <person name="Huang K.C."/>
            <person name="Tropini C."/>
            <person name="Ng K."/>
            <person name="Yu B."/>
        </authorList>
    </citation>
    <scope>NUCLEOTIDE SEQUENCE [LARGE SCALE GENOMIC DNA]</scope>
    <source>
        <strain evidence="4 5">NM48_B13</strain>
    </source>
</reference>
<keyword evidence="2" id="KW-0472">Membrane</keyword>
<keyword evidence="5" id="KW-1185">Reference proteome</keyword>
<dbReference type="Proteomes" id="UP000309454">
    <property type="component" value="Unassembled WGS sequence"/>
</dbReference>
<dbReference type="SUPFAM" id="SSF56112">
    <property type="entry name" value="Protein kinase-like (PK-like)"/>
    <property type="match status" value="1"/>
</dbReference>
<keyword evidence="4" id="KW-0418">Kinase</keyword>
<dbReference type="PANTHER" id="PTHR10566:SF113">
    <property type="entry name" value="PROTEIN ACTIVITY OF BC1 COMPLEX KINASE 7, CHLOROPLASTIC"/>
    <property type="match status" value="1"/>
</dbReference>
<name>A0A4T9T919_9ACTN</name>
<evidence type="ECO:0000313" key="5">
    <source>
        <dbReference type="Proteomes" id="UP000309454"/>
    </source>
</evidence>
<gene>
    <name evidence="4" type="ORF">E5982_07875</name>
</gene>
<dbReference type="GO" id="GO:0016301">
    <property type="term" value="F:kinase activity"/>
    <property type="evidence" value="ECO:0007669"/>
    <property type="project" value="UniProtKB-KW"/>
</dbReference>
<evidence type="ECO:0000256" key="1">
    <source>
        <dbReference type="ARBA" id="ARBA00009670"/>
    </source>
</evidence>
<dbReference type="EMBL" id="SSTM01000005">
    <property type="protein sequence ID" value="TJW09981.1"/>
    <property type="molecule type" value="Genomic_DNA"/>
</dbReference>
<comment type="similarity">
    <text evidence="1">Belongs to the protein kinase superfamily. ADCK protein kinase family.</text>
</comment>
<dbReference type="InterPro" id="IPR011009">
    <property type="entry name" value="Kinase-like_dom_sf"/>
</dbReference>
<dbReference type="AlphaFoldDB" id="A0A4T9T919"/>
<proteinExistence type="inferred from homology"/>
<dbReference type="InterPro" id="IPR050154">
    <property type="entry name" value="UbiB_kinase"/>
</dbReference>
<dbReference type="OrthoDB" id="9795390at2"/>
<keyword evidence="4" id="KW-0808">Transferase</keyword>
<dbReference type="InterPro" id="IPR004147">
    <property type="entry name" value="ABC1_dom"/>
</dbReference>
<accession>A0A4T9T919</accession>